<dbReference type="PRINTS" id="PR00455">
    <property type="entry name" value="HTHTETR"/>
</dbReference>
<evidence type="ECO:0000313" key="6">
    <source>
        <dbReference type="EMBL" id="XDQ41197.1"/>
    </source>
</evidence>
<dbReference type="SUPFAM" id="SSF48498">
    <property type="entry name" value="Tetracyclin repressor-like, C-terminal domain"/>
    <property type="match status" value="1"/>
</dbReference>
<dbReference type="EMBL" id="CP163441">
    <property type="protein sequence ID" value="XDQ41197.1"/>
    <property type="molecule type" value="Genomic_DNA"/>
</dbReference>
<dbReference type="PROSITE" id="PS50977">
    <property type="entry name" value="HTH_TETR_2"/>
    <property type="match status" value="1"/>
</dbReference>
<dbReference type="InterPro" id="IPR009057">
    <property type="entry name" value="Homeodomain-like_sf"/>
</dbReference>
<protein>
    <submittedName>
        <fullName evidence="6">TetR/AcrR family transcriptional regulator</fullName>
    </submittedName>
</protein>
<name>A0AB39QFW5_9ACTN</name>
<reference evidence="6" key="1">
    <citation type="submission" date="2024-07" db="EMBL/GenBank/DDBJ databases">
        <authorList>
            <person name="Yu S.T."/>
        </authorList>
    </citation>
    <scope>NUCLEOTIDE SEQUENCE</scope>
    <source>
        <strain evidence="6">R39</strain>
    </source>
</reference>
<feature type="DNA-binding region" description="H-T-H motif" evidence="4">
    <location>
        <begin position="33"/>
        <end position="52"/>
    </location>
</feature>
<keyword evidence="1" id="KW-0805">Transcription regulation</keyword>
<sequence>MVRYGKEHKQATRQRIIETAGRRFKKDGIDGSGISTLMADAGLTNGAFYGHFETKDDLVAAAVADQLRAQYANVIEQAAPGIAGLEQIVRWYLSPQHRDSPDDGCPSAALLDEIGRCADETKQAYTDGVLAVIDGIAARLAPADPRSVRTKTLSVYAMMVGTLQLSRALADRRLSDELLDEGIRNALTLLSAQPPGSG</sequence>
<evidence type="ECO:0000256" key="3">
    <source>
        <dbReference type="ARBA" id="ARBA00023163"/>
    </source>
</evidence>
<dbReference type="PANTHER" id="PTHR47506:SF7">
    <property type="entry name" value="TRANSCRIPTIONAL REGULATORY PROTEIN"/>
    <property type="match status" value="1"/>
</dbReference>
<evidence type="ECO:0000256" key="2">
    <source>
        <dbReference type="ARBA" id="ARBA00023125"/>
    </source>
</evidence>
<keyword evidence="3" id="KW-0804">Transcription</keyword>
<gene>
    <name evidence="6" type="ORF">AB5J52_02310</name>
</gene>
<evidence type="ECO:0000259" key="5">
    <source>
        <dbReference type="PROSITE" id="PS50977"/>
    </source>
</evidence>
<dbReference type="SUPFAM" id="SSF46689">
    <property type="entry name" value="Homeodomain-like"/>
    <property type="match status" value="1"/>
</dbReference>
<accession>A0AB39QFW5</accession>
<dbReference type="Pfam" id="PF00440">
    <property type="entry name" value="TetR_N"/>
    <property type="match status" value="1"/>
</dbReference>
<dbReference type="PANTHER" id="PTHR47506">
    <property type="entry name" value="TRANSCRIPTIONAL REGULATORY PROTEIN"/>
    <property type="match status" value="1"/>
</dbReference>
<dbReference type="Gene3D" id="1.10.10.60">
    <property type="entry name" value="Homeodomain-like"/>
    <property type="match status" value="1"/>
</dbReference>
<keyword evidence="2 4" id="KW-0238">DNA-binding</keyword>
<dbReference type="AlphaFoldDB" id="A0AB39QFW5"/>
<dbReference type="InterPro" id="IPR036271">
    <property type="entry name" value="Tet_transcr_reg_TetR-rel_C_sf"/>
</dbReference>
<dbReference type="InterPro" id="IPR001647">
    <property type="entry name" value="HTH_TetR"/>
</dbReference>
<evidence type="ECO:0000256" key="1">
    <source>
        <dbReference type="ARBA" id="ARBA00023015"/>
    </source>
</evidence>
<proteinExistence type="predicted"/>
<dbReference type="RefSeq" id="WP_369220899.1">
    <property type="nucleotide sequence ID" value="NZ_CP163441.1"/>
</dbReference>
<organism evidence="6">
    <name type="scientific">Streptomyces sp. R39</name>
    <dbReference type="NCBI Taxonomy" id="3238631"/>
    <lineage>
        <taxon>Bacteria</taxon>
        <taxon>Bacillati</taxon>
        <taxon>Actinomycetota</taxon>
        <taxon>Actinomycetes</taxon>
        <taxon>Kitasatosporales</taxon>
        <taxon>Streptomycetaceae</taxon>
        <taxon>Streptomyces</taxon>
    </lineage>
</organism>
<feature type="domain" description="HTH tetR-type" evidence="5">
    <location>
        <begin position="10"/>
        <end position="70"/>
    </location>
</feature>
<dbReference type="GO" id="GO:0003677">
    <property type="term" value="F:DNA binding"/>
    <property type="evidence" value="ECO:0007669"/>
    <property type="project" value="UniProtKB-UniRule"/>
</dbReference>
<evidence type="ECO:0000256" key="4">
    <source>
        <dbReference type="PROSITE-ProRule" id="PRU00335"/>
    </source>
</evidence>
<dbReference type="Gene3D" id="1.10.357.10">
    <property type="entry name" value="Tetracycline Repressor, domain 2"/>
    <property type="match status" value="1"/>
</dbReference>